<dbReference type="PANTHER" id="PTHR36180:SF2">
    <property type="entry name" value="BRO FAMILY PROTEIN"/>
    <property type="match status" value="1"/>
</dbReference>
<evidence type="ECO:0000259" key="1">
    <source>
        <dbReference type="PROSITE" id="PS51750"/>
    </source>
</evidence>
<dbReference type="RefSeq" id="WP_243846512.1">
    <property type="nucleotide sequence ID" value="NZ_JAASQL010000001.1"/>
</dbReference>
<keyword evidence="3" id="KW-1185">Reference proteome</keyword>
<evidence type="ECO:0000313" key="3">
    <source>
        <dbReference type="Proteomes" id="UP000745859"/>
    </source>
</evidence>
<proteinExistence type="predicted"/>
<name>A0ABX0U9K7_9FLAO</name>
<accession>A0ABX0U9K7</accession>
<dbReference type="PANTHER" id="PTHR36180">
    <property type="entry name" value="DNA-BINDING PROTEIN-RELATED-RELATED"/>
    <property type="match status" value="1"/>
</dbReference>
<dbReference type="SMART" id="SM01040">
    <property type="entry name" value="Bro-N"/>
    <property type="match status" value="1"/>
</dbReference>
<sequence length="222" mass="25454">MQKENEMMKAFEFSATKQEIRSLVVENEPWFVAKDVCDVLEIQNNRQAIRELDNDEKLMYKLYTSGQNRKTWLISQSGLYALILRSNKPQAKTFRKWITSEVIPSLLKKGYYSVSINKAHDNVIDVRDIPYNIVKINDKDVKVVTIKDVHWFSINDYHAVIGSRTGATQTAKKLNKVKELACKIWLFGATNPSWFTTEVGLQLIASGSKKIQVSQLQLNLGL</sequence>
<dbReference type="Pfam" id="PF02498">
    <property type="entry name" value="Bro-N"/>
    <property type="match status" value="1"/>
</dbReference>
<dbReference type="PROSITE" id="PS51750">
    <property type="entry name" value="BRO_N"/>
    <property type="match status" value="1"/>
</dbReference>
<feature type="domain" description="Bro-N" evidence="1">
    <location>
        <begin position="4"/>
        <end position="110"/>
    </location>
</feature>
<reference evidence="2 3" key="1">
    <citation type="submission" date="2020-03" db="EMBL/GenBank/DDBJ databases">
        <title>Genomic Encyclopedia of Type Strains, Phase IV (KMG-IV): sequencing the most valuable type-strain genomes for metagenomic binning, comparative biology and taxonomic classification.</title>
        <authorList>
            <person name="Goeker M."/>
        </authorList>
    </citation>
    <scope>NUCLEOTIDE SEQUENCE [LARGE SCALE GENOMIC DNA]</scope>
    <source>
        <strain evidence="2 3">DSM 101599</strain>
    </source>
</reference>
<evidence type="ECO:0000313" key="2">
    <source>
        <dbReference type="EMBL" id="NIJ45039.1"/>
    </source>
</evidence>
<comment type="caution">
    <text evidence="2">The sequence shown here is derived from an EMBL/GenBank/DDBJ whole genome shotgun (WGS) entry which is preliminary data.</text>
</comment>
<dbReference type="Proteomes" id="UP000745859">
    <property type="component" value="Unassembled WGS sequence"/>
</dbReference>
<gene>
    <name evidence="2" type="ORF">FHR24_001478</name>
</gene>
<protein>
    <submittedName>
        <fullName evidence="2">Prophage antirepressor-like protein</fullName>
    </submittedName>
</protein>
<dbReference type="EMBL" id="JAASQL010000001">
    <property type="protein sequence ID" value="NIJ45039.1"/>
    <property type="molecule type" value="Genomic_DNA"/>
</dbReference>
<organism evidence="2 3">
    <name type="scientific">Wenyingzhuangia heitensis</name>
    <dbReference type="NCBI Taxonomy" id="1487859"/>
    <lineage>
        <taxon>Bacteria</taxon>
        <taxon>Pseudomonadati</taxon>
        <taxon>Bacteroidota</taxon>
        <taxon>Flavobacteriia</taxon>
        <taxon>Flavobacteriales</taxon>
        <taxon>Flavobacteriaceae</taxon>
        <taxon>Wenyingzhuangia</taxon>
    </lineage>
</organism>
<dbReference type="InterPro" id="IPR003497">
    <property type="entry name" value="BRO_N_domain"/>
</dbReference>